<organism evidence="2 3">
    <name type="scientific">Pseudoalteromonas rubra</name>
    <dbReference type="NCBI Taxonomy" id="43658"/>
    <lineage>
        <taxon>Bacteria</taxon>
        <taxon>Pseudomonadati</taxon>
        <taxon>Pseudomonadota</taxon>
        <taxon>Gammaproteobacteria</taxon>
        <taxon>Alteromonadales</taxon>
        <taxon>Pseudoalteromonadaceae</taxon>
        <taxon>Pseudoalteromonas</taxon>
    </lineage>
</organism>
<evidence type="ECO:0000313" key="2">
    <source>
        <dbReference type="EMBL" id="KJZ06311.1"/>
    </source>
</evidence>
<evidence type="ECO:0000313" key="3">
    <source>
        <dbReference type="Proteomes" id="UP000033452"/>
    </source>
</evidence>
<proteinExistence type="predicted"/>
<evidence type="ECO:0000256" key="1">
    <source>
        <dbReference type="SAM" id="SignalP"/>
    </source>
</evidence>
<accession>A0A0F4QFA4</accession>
<sequence length="95" mass="9811">MKTATQLSMLILTLGLSTSAVAAGNTSVAASVNASTITSNATAAVTQEVLSEIKSHVSQTIKANLIELKRSTKAALIQSLTPEQKTAQQAQDKGQ</sequence>
<keyword evidence="3" id="KW-1185">Reference proteome</keyword>
<feature type="signal peptide" evidence="1">
    <location>
        <begin position="1"/>
        <end position="22"/>
    </location>
</feature>
<comment type="caution">
    <text evidence="2">The sequence shown here is derived from an EMBL/GenBank/DDBJ whole genome shotgun (WGS) entry which is preliminary data.</text>
</comment>
<dbReference type="Proteomes" id="UP000033452">
    <property type="component" value="Unassembled WGS sequence"/>
</dbReference>
<protein>
    <submittedName>
        <fullName evidence="2">Uncharacterized protein</fullName>
    </submittedName>
</protein>
<reference evidence="2 3" key="1">
    <citation type="journal article" date="2015" name="BMC Genomics">
        <title>Genome mining reveals unlocked bioactive potential of marine Gram-negative bacteria.</title>
        <authorList>
            <person name="Machado H."/>
            <person name="Sonnenschein E.C."/>
            <person name="Melchiorsen J."/>
            <person name="Gram L."/>
        </authorList>
    </citation>
    <scope>NUCLEOTIDE SEQUENCE [LARGE SCALE GENOMIC DNA]</scope>
    <source>
        <strain evidence="2 3">S2471</strain>
    </source>
</reference>
<dbReference type="PATRIC" id="fig|43658.5.peg.4110"/>
<keyword evidence="1" id="KW-0732">Signal</keyword>
<gene>
    <name evidence="2" type="ORF">TW77_19430</name>
</gene>
<dbReference type="EMBL" id="JXYA01000052">
    <property type="protein sequence ID" value="KJZ06311.1"/>
    <property type="molecule type" value="Genomic_DNA"/>
</dbReference>
<dbReference type="OrthoDB" id="6315292at2"/>
<dbReference type="AlphaFoldDB" id="A0A0F4QFA4"/>
<dbReference type="RefSeq" id="WP_046006636.1">
    <property type="nucleotide sequence ID" value="NZ_JXYA01000052.1"/>
</dbReference>
<feature type="chain" id="PRO_5002475265" evidence="1">
    <location>
        <begin position="23"/>
        <end position="95"/>
    </location>
</feature>
<name>A0A0F4QFA4_9GAMM</name>